<gene>
    <name evidence="3" type="ORF">GCM10010961_09900</name>
</gene>
<dbReference type="Pfam" id="PF04397">
    <property type="entry name" value="LytTR"/>
    <property type="match status" value="1"/>
</dbReference>
<feature type="transmembrane region" description="Helical" evidence="1">
    <location>
        <begin position="85"/>
        <end position="109"/>
    </location>
</feature>
<reference evidence="3" key="1">
    <citation type="journal article" date="2014" name="Int. J. Syst. Evol. Microbiol.">
        <title>Complete genome sequence of Corynebacterium casei LMG S-19264T (=DSM 44701T), isolated from a smear-ripened cheese.</title>
        <authorList>
            <consortium name="US DOE Joint Genome Institute (JGI-PGF)"/>
            <person name="Walter F."/>
            <person name="Albersmeier A."/>
            <person name="Kalinowski J."/>
            <person name="Ruckert C."/>
        </authorList>
    </citation>
    <scope>NUCLEOTIDE SEQUENCE</scope>
    <source>
        <strain evidence="3">CGMCC 1.7081</strain>
    </source>
</reference>
<proteinExistence type="predicted"/>
<evidence type="ECO:0000259" key="2">
    <source>
        <dbReference type="PROSITE" id="PS50930"/>
    </source>
</evidence>
<evidence type="ECO:0000313" key="3">
    <source>
        <dbReference type="EMBL" id="GHG84147.1"/>
    </source>
</evidence>
<dbReference type="Gene3D" id="2.40.50.1020">
    <property type="entry name" value="LytTr DNA-binding domain"/>
    <property type="match status" value="1"/>
</dbReference>
<reference evidence="3" key="2">
    <citation type="submission" date="2020-09" db="EMBL/GenBank/DDBJ databases">
        <authorList>
            <person name="Sun Q."/>
            <person name="Zhou Y."/>
        </authorList>
    </citation>
    <scope>NUCLEOTIDE SEQUENCE</scope>
    <source>
        <strain evidence="3">CGMCC 1.7081</strain>
    </source>
</reference>
<protein>
    <recommendedName>
        <fullName evidence="2">HTH LytTR-type domain-containing protein</fullName>
    </recommendedName>
</protein>
<comment type="caution">
    <text evidence="3">The sequence shown here is derived from an EMBL/GenBank/DDBJ whole genome shotgun (WGS) entry which is preliminary data.</text>
</comment>
<sequence>MFSFLAAYGAPFGTHGFSFNRRLFYWSLVVVISSLMASCCARVGQRLSQRFWVVDGTVVVLMSLFFTPVLMGLNLWLLPKGAPSVAVFLHLLQFVALISLGVVVTRRVLPPLVLGSDRRVSFGLAPLSLPAQLELPEPDPVEECLPVTREEGLSAPVPEPARLLRRLPEDFPGPILRLSAEDHFVEVASASGCERLRMRLADAIDEMDTVEGQSVHRSHWVARDAIDGVEREGARIFLRLSNGDRVPVSRTYKPKLEEAGIL</sequence>
<evidence type="ECO:0000313" key="4">
    <source>
        <dbReference type="Proteomes" id="UP000611500"/>
    </source>
</evidence>
<dbReference type="SMART" id="SM00850">
    <property type="entry name" value="LytTR"/>
    <property type="match status" value="1"/>
</dbReference>
<dbReference type="AlphaFoldDB" id="A0A8J3H634"/>
<accession>A0A8J3H634</accession>
<keyword evidence="1" id="KW-0472">Membrane</keyword>
<dbReference type="EMBL" id="BNAP01000003">
    <property type="protein sequence ID" value="GHG84147.1"/>
    <property type="molecule type" value="Genomic_DNA"/>
</dbReference>
<dbReference type="PROSITE" id="PS50930">
    <property type="entry name" value="HTH_LYTTR"/>
    <property type="match status" value="1"/>
</dbReference>
<organism evidence="3 4">
    <name type="scientific">Pseudodonghicola xiamenensis</name>
    <dbReference type="NCBI Taxonomy" id="337702"/>
    <lineage>
        <taxon>Bacteria</taxon>
        <taxon>Pseudomonadati</taxon>
        <taxon>Pseudomonadota</taxon>
        <taxon>Alphaproteobacteria</taxon>
        <taxon>Rhodobacterales</taxon>
        <taxon>Paracoccaceae</taxon>
        <taxon>Pseudodonghicola</taxon>
    </lineage>
</organism>
<name>A0A8J3H634_9RHOB</name>
<feature type="transmembrane region" description="Helical" evidence="1">
    <location>
        <begin position="51"/>
        <end position="73"/>
    </location>
</feature>
<keyword evidence="1" id="KW-0812">Transmembrane</keyword>
<keyword evidence="4" id="KW-1185">Reference proteome</keyword>
<feature type="transmembrane region" description="Helical" evidence="1">
    <location>
        <begin position="23"/>
        <end position="44"/>
    </location>
</feature>
<evidence type="ECO:0000256" key="1">
    <source>
        <dbReference type="SAM" id="Phobius"/>
    </source>
</evidence>
<keyword evidence="1" id="KW-1133">Transmembrane helix</keyword>
<dbReference type="Proteomes" id="UP000611500">
    <property type="component" value="Unassembled WGS sequence"/>
</dbReference>
<dbReference type="GO" id="GO:0003677">
    <property type="term" value="F:DNA binding"/>
    <property type="evidence" value="ECO:0007669"/>
    <property type="project" value="InterPro"/>
</dbReference>
<dbReference type="InterPro" id="IPR007492">
    <property type="entry name" value="LytTR_DNA-bd_dom"/>
</dbReference>
<feature type="domain" description="HTH LytTR-type" evidence="2">
    <location>
        <begin position="175"/>
        <end position="262"/>
    </location>
</feature>